<dbReference type="RefSeq" id="WP_171151411.1">
    <property type="nucleotide sequence ID" value="NZ_JABENB010000001.1"/>
</dbReference>
<feature type="region of interest" description="Disordered" evidence="1">
    <location>
        <begin position="208"/>
        <end position="227"/>
    </location>
</feature>
<gene>
    <name evidence="3" type="ORF">HJ588_01850</name>
</gene>
<reference evidence="3 4" key="1">
    <citation type="submission" date="2020-05" db="EMBL/GenBank/DDBJ databases">
        <title>Flexivirga sp. ID2601S isolated from air conditioner.</title>
        <authorList>
            <person name="Kim D.H."/>
        </authorList>
    </citation>
    <scope>NUCLEOTIDE SEQUENCE [LARGE SCALE GENOMIC DNA]</scope>
    <source>
        <strain evidence="3 4">ID2601S</strain>
    </source>
</reference>
<evidence type="ECO:0000256" key="1">
    <source>
        <dbReference type="SAM" id="MobiDB-lite"/>
    </source>
</evidence>
<feature type="transmembrane region" description="Helical" evidence="2">
    <location>
        <begin position="9"/>
        <end position="26"/>
    </location>
</feature>
<feature type="transmembrane region" description="Helical" evidence="2">
    <location>
        <begin position="184"/>
        <end position="202"/>
    </location>
</feature>
<name>A0A849AHW7_9MICO</name>
<dbReference type="Proteomes" id="UP000557772">
    <property type="component" value="Unassembled WGS sequence"/>
</dbReference>
<accession>A0A849AHW7</accession>
<sequence>MTTKSLRDLAMPAFTSGVLMALYLLARPYGDRGSDADLAAALSSGWWMVAHVAGILALAQFARTALRLADVITGVTARLGRWAALAGLTLVLPYYGAEAFELHVIAQRSSVGGDSLALVDQVRTQPAAMTMFGLGLLLLAVAAVCVAVAWQRATAGRGRWAAWPLAAFVILLLPQFYLPAPGRMAYGVGYALAATLLAVTAWHRPATAEPGDAHQGTTTSAAAAHAG</sequence>
<feature type="compositionally biased region" description="Low complexity" evidence="1">
    <location>
        <begin position="213"/>
        <end position="227"/>
    </location>
</feature>
<dbReference type="EMBL" id="JABENB010000001">
    <property type="protein sequence ID" value="NNG38020.1"/>
    <property type="molecule type" value="Genomic_DNA"/>
</dbReference>
<feature type="transmembrane region" description="Helical" evidence="2">
    <location>
        <begin position="127"/>
        <end position="148"/>
    </location>
</feature>
<protein>
    <recommendedName>
        <fullName evidence="5">DUF4386 family protein</fullName>
    </recommendedName>
</protein>
<evidence type="ECO:0008006" key="5">
    <source>
        <dbReference type="Google" id="ProtNLM"/>
    </source>
</evidence>
<feature type="transmembrane region" description="Helical" evidence="2">
    <location>
        <begin position="38"/>
        <end position="59"/>
    </location>
</feature>
<proteinExistence type="predicted"/>
<feature type="transmembrane region" description="Helical" evidence="2">
    <location>
        <begin position="160"/>
        <end position="178"/>
    </location>
</feature>
<evidence type="ECO:0000256" key="2">
    <source>
        <dbReference type="SAM" id="Phobius"/>
    </source>
</evidence>
<keyword evidence="2" id="KW-1133">Transmembrane helix</keyword>
<feature type="transmembrane region" description="Helical" evidence="2">
    <location>
        <begin position="79"/>
        <end position="97"/>
    </location>
</feature>
<evidence type="ECO:0000313" key="3">
    <source>
        <dbReference type="EMBL" id="NNG38020.1"/>
    </source>
</evidence>
<evidence type="ECO:0000313" key="4">
    <source>
        <dbReference type="Proteomes" id="UP000557772"/>
    </source>
</evidence>
<comment type="caution">
    <text evidence="3">The sequence shown here is derived from an EMBL/GenBank/DDBJ whole genome shotgun (WGS) entry which is preliminary data.</text>
</comment>
<keyword evidence="2" id="KW-0812">Transmembrane</keyword>
<dbReference type="AlphaFoldDB" id="A0A849AHW7"/>
<keyword evidence="2" id="KW-0472">Membrane</keyword>
<keyword evidence="4" id="KW-1185">Reference proteome</keyword>
<organism evidence="3 4">
    <name type="scientific">Flexivirga aerilata</name>
    <dbReference type="NCBI Taxonomy" id="1656889"/>
    <lineage>
        <taxon>Bacteria</taxon>
        <taxon>Bacillati</taxon>
        <taxon>Actinomycetota</taxon>
        <taxon>Actinomycetes</taxon>
        <taxon>Micrococcales</taxon>
        <taxon>Dermacoccaceae</taxon>
        <taxon>Flexivirga</taxon>
    </lineage>
</organism>